<dbReference type="PROSITE" id="PS50164">
    <property type="entry name" value="GIY_YIG"/>
    <property type="match status" value="1"/>
</dbReference>
<dbReference type="GO" id="GO:0006289">
    <property type="term" value="P:nucleotide-excision repair"/>
    <property type="evidence" value="ECO:0007669"/>
    <property type="project" value="InterPro"/>
</dbReference>
<dbReference type="SUPFAM" id="SSF46600">
    <property type="entry name" value="C-terminal UvrC-binding domain of UvrB"/>
    <property type="match status" value="1"/>
</dbReference>
<evidence type="ECO:0000259" key="3">
    <source>
        <dbReference type="PROSITE" id="PS50165"/>
    </source>
</evidence>
<dbReference type="InterPro" id="IPR036876">
    <property type="entry name" value="UVR_dom_sf"/>
</dbReference>
<evidence type="ECO:0000313" key="5">
    <source>
        <dbReference type="Proteomes" id="UP000229574"/>
    </source>
</evidence>
<dbReference type="SUPFAM" id="SSF82771">
    <property type="entry name" value="GIY-YIG endonuclease"/>
    <property type="match status" value="1"/>
</dbReference>
<dbReference type="InterPro" id="IPR035901">
    <property type="entry name" value="GIY-YIG_endonuc_sf"/>
</dbReference>
<dbReference type="PANTHER" id="PTHR30562">
    <property type="entry name" value="UVRC/OXIDOREDUCTASE"/>
    <property type="match status" value="1"/>
</dbReference>
<dbReference type="Pfam" id="PF01541">
    <property type="entry name" value="GIY-YIG"/>
    <property type="match status" value="1"/>
</dbReference>
<dbReference type="GO" id="GO:0009380">
    <property type="term" value="C:excinuclease repair complex"/>
    <property type="evidence" value="ECO:0007669"/>
    <property type="project" value="TreeGrafter"/>
</dbReference>
<dbReference type="InterPro" id="IPR001943">
    <property type="entry name" value="UVR_dom"/>
</dbReference>
<feature type="domain" description="UvrC family homology region profile" evidence="3">
    <location>
        <begin position="234"/>
        <end position="360"/>
    </location>
</feature>
<evidence type="ECO:0000259" key="1">
    <source>
        <dbReference type="PROSITE" id="PS50151"/>
    </source>
</evidence>
<dbReference type="Gene3D" id="3.30.420.340">
    <property type="entry name" value="UvrC, RNAse H endonuclease domain"/>
    <property type="match status" value="1"/>
</dbReference>
<proteinExistence type="predicted"/>
<dbReference type="Pfam" id="PF08459">
    <property type="entry name" value="UvrC_RNaseH_dom"/>
    <property type="match status" value="1"/>
</dbReference>
<dbReference type="InterPro" id="IPR038476">
    <property type="entry name" value="UvrC_RNase_H_dom_sf"/>
</dbReference>
<organism evidence="4 5">
    <name type="scientific">Candidatus Collierbacteria bacterium CG09_land_8_20_14_0_10_46_12</name>
    <dbReference type="NCBI Taxonomy" id="1974533"/>
    <lineage>
        <taxon>Bacteria</taxon>
        <taxon>Candidatus Collieribacteriota</taxon>
    </lineage>
</organism>
<accession>A0A2H0WZD9</accession>
<dbReference type="GO" id="GO:0009381">
    <property type="term" value="F:excinuclease ABC activity"/>
    <property type="evidence" value="ECO:0007669"/>
    <property type="project" value="InterPro"/>
</dbReference>
<evidence type="ECO:0000259" key="2">
    <source>
        <dbReference type="PROSITE" id="PS50164"/>
    </source>
</evidence>
<dbReference type="InterPro" id="IPR050066">
    <property type="entry name" value="UvrABC_protein_C"/>
</dbReference>
<dbReference type="AlphaFoldDB" id="A0A2H0WZD9"/>
<dbReference type="Gene3D" id="3.40.1440.10">
    <property type="entry name" value="GIY-YIG endonuclease"/>
    <property type="match status" value="1"/>
</dbReference>
<comment type="caution">
    <text evidence="4">The sequence shown here is derived from an EMBL/GenBank/DDBJ whole genome shotgun (WGS) entry which is preliminary data.</text>
</comment>
<dbReference type="CDD" id="cd10434">
    <property type="entry name" value="GIY-YIG_UvrC_Cho"/>
    <property type="match status" value="1"/>
</dbReference>
<sequence length="429" mass="49088">MSQVTWQTLTDFHDAPGTCGVYQYWSGKKLLYIGKAVNIKARLASHAQNARLDAKEAMIVAADTIRYTTTDTEFKALLLESELIRQLRPPHNRVWKDDKSYLYIIINMADPFPRPHFARAHDLPPGRLFGPFPNAKIAEEVLRAIRRLIPFCMTKNIGARACFYSHLGLCNPCPSVVIKPLTMNHELLTIQYRHQIRQVIKILEGNVKPVIKDLTKQIQSASDTQDFETALELRTKIERFTHFISSHSFTDRHFSYNNASEKLSSLESILGVRPLGRIECYDASNSALFDSTVSLVVMTDGLLDHGQYRRFKIKNPRARSDFDRLDEAMTRRLKNTTWPHPDLIVIDGGVPQLRRLQRIFDKFILSTAEGPPLYIGLAKHPDRLVSLQGQSLKVASDHPGLGLLKQLRDEAHRFANSYRRILEHKRTKL</sequence>
<dbReference type="SMART" id="SM00465">
    <property type="entry name" value="GIYc"/>
    <property type="match status" value="1"/>
</dbReference>
<dbReference type="Proteomes" id="UP000229574">
    <property type="component" value="Unassembled WGS sequence"/>
</dbReference>
<name>A0A2H0WZD9_9BACT</name>
<evidence type="ECO:0008006" key="6">
    <source>
        <dbReference type="Google" id="ProtNLM"/>
    </source>
</evidence>
<feature type="domain" description="UVR" evidence="1">
    <location>
        <begin position="208"/>
        <end position="243"/>
    </location>
</feature>
<dbReference type="PROSITE" id="PS50151">
    <property type="entry name" value="UVR"/>
    <property type="match status" value="1"/>
</dbReference>
<dbReference type="PANTHER" id="PTHR30562:SF1">
    <property type="entry name" value="UVRABC SYSTEM PROTEIN C"/>
    <property type="match status" value="1"/>
</dbReference>
<feature type="domain" description="GIY-YIG" evidence="2">
    <location>
        <begin position="17"/>
        <end position="93"/>
    </location>
</feature>
<dbReference type="InterPro" id="IPR001162">
    <property type="entry name" value="UvrC_RNase_H_dom"/>
</dbReference>
<dbReference type="PROSITE" id="PS50165">
    <property type="entry name" value="UVRC"/>
    <property type="match status" value="1"/>
</dbReference>
<dbReference type="Pfam" id="PF02151">
    <property type="entry name" value="UVR"/>
    <property type="match status" value="1"/>
</dbReference>
<evidence type="ECO:0000313" key="4">
    <source>
        <dbReference type="EMBL" id="PIS18016.1"/>
    </source>
</evidence>
<dbReference type="InterPro" id="IPR000305">
    <property type="entry name" value="GIY-YIG_endonuc"/>
</dbReference>
<protein>
    <recommendedName>
        <fullName evidence="6">Excinuclease ABC subunit C</fullName>
    </recommendedName>
</protein>
<gene>
    <name evidence="4" type="ORF">COT54_01570</name>
</gene>
<dbReference type="EMBL" id="PEYY01000069">
    <property type="protein sequence ID" value="PIS18016.1"/>
    <property type="molecule type" value="Genomic_DNA"/>
</dbReference>
<reference evidence="5" key="1">
    <citation type="submission" date="2017-09" db="EMBL/GenBank/DDBJ databases">
        <title>Depth-based differentiation of microbial function through sediment-hosted aquifers and enrichment of novel symbionts in the deep terrestrial subsurface.</title>
        <authorList>
            <person name="Probst A.J."/>
            <person name="Ladd B."/>
            <person name="Jarett J.K."/>
            <person name="Geller-Mcgrath D.E."/>
            <person name="Sieber C.M.K."/>
            <person name="Emerson J.B."/>
            <person name="Anantharaman K."/>
            <person name="Thomas B.C."/>
            <person name="Malmstrom R."/>
            <person name="Stieglmeier M."/>
            <person name="Klingl A."/>
            <person name="Woyke T."/>
            <person name="Ryan C.M."/>
            <person name="Banfield J.F."/>
        </authorList>
    </citation>
    <scope>NUCLEOTIDE SEQUENCE [LARGE SCALE GENOMIC DNA]</scope>
</reference>
<dbReference type="InterPro" id="IPR047296">
    <property type="entry name" value="GIY-YIG_UvrC_Cho"/>
</dbReference>